<dbReference type="Proteomes" id="UP001162060">
    <property type="component" value="Unassembled WGS sequence"/>
</dbReference>
<reference evidence="1" key="1">
    <citation type="submission" date="2024-01" db="EMBL/GenBank/DDBJ databases">
        <authorList>
            <person name="Webb A."/>
        </authorList>
    </citation>
    <scope>NUCLEOTIDE SEQUENCE</scope>
    <source>
        <strain evidence="1">Pm1</strain>
    </source>
</reference>
<proteinExistence type="predicted"/>
<name>A0AAV1UYI1_9STRA</name>
<comment type="caution">
    <text evidence="1">The sequence shown here is derived from an EMBL/GenBank/DDBJ whole genome shotgun (WGS) entry which is preliminary data.</text>
</comment>
<gene>
    <name evidence="1" type="ORF">PM001_LOCUS24192</name>
</gene>
<organism evidence="1 2">
    <name type="scientific">Peronospora matthiolae</name>
    <dbReference type="NCBI Taxonomy" id="2874970"/>
    <lineage>
        <taxon>Eukaryota</taxon>
        <taxon>Sar</taxon>
        <taxon>Stramenopiles</taxon>
        <taxon>Oomycota</taxon>
        <taxon>Peronosporomycetes</taxon>
        <taxon>Peronosporales</taxon>
        <taxon>Peronosporaceae</taxon>
        <taxon>Peronospora</taxon>
    </lineage>
</organism>
<dbReference type="EMBL" id="CAKLBY020000237">
    <property type="protein sequence ID" value="CAK7939042.1"/>
    <property type="molecule type" value="Genomic_DNA"/>
</dbReference>
<sequence>MMPLSQIEVTGCRYSTLISSAFITEISHTSLEEAYAAVMTYFDGILTSMKRHFNVNAERLRLNSEDSPVVCCRSMFQGAGLPAIVNNVIYSELTSSRGMAHIGAITDDPLYPRSQKFVVLVWNRCTHCHTSTGCGT</sequence>
<evidence type="ECO:0000313" key="1">
    <source>
        <dbReference type="EMBL" id="CAK7939042.1"/>
    </source>
</evidence>
<dbReference type="AlphaFoldDB" id="A0AAV1UYI1"/>
<protein>
    <submittedName>
        <fullName evidence="1">Uncharacterized protein</fullName>
    </submittedName>
</protein>
<accession>A0AAV1UYI1</accession>
<evidence type="ECO:0000313" key="2">
    <source>
        <dbReference type="Proteomes" id="UP001162060"/>
    </source>
</evidence>